<reference evidence="11 12" key="1">
    <citation type="submission" date="2016-11" db="EMBL/GenBank/DDBJ databases">
        <authorList>
            <person name="Jaros S."/>
            <person name="Januszkiewicz K."/>
            <person name="Wedrychowicz H."/>
        </authorList>
    </citation>
    <scope>NUCLEOTIDE SEQUENCE [LARGE SCALE GENOMIC DNA]</scope>
    <source>
        <strain evidence="11 12">GAS95</strain>
    </source>
</reference>
<evidence type="ECO:0000256" key="1">
    <source>
        <dbReference type="ARBA" id="ARBA00004377"/>
    </source>
</evidence>
<accession>A0A1N6GPS8</accession>
<gene>
    <name evidence="11" type="ORF">SAMN05444165_0895</name>
</gene>
<keyword evidence="4 9" id="KW-0488">Methylation</keyword>
<comment type="subcellular location">
    <subcellularLocation>
        <location evidence="1 9">Cell inner membrane</location>
        <topology evidence="1 9">Single-pass membrane protein</topology>
    </subcellularLocation>
</comment>
<name>A0A1N6GPS8_9BURK</name>
<dbReference type="InterPro" id="IPR045584">
    <property type="entry name" value="Pilin-like"/>
</dbReference>
<protein>
    <recommendedName>
        <fullName evidence="9">Type II secretion system protein I</fullName>
        <shortName evidence="9">T2SS minor pseudopilin I</shortName>
    </recommendedName>
</protein>
<dbReference type="NCBIfam" id="TIGR01707">
    <property type="entry name" value="gspI"/>
    <property type="match status" value="1"/>
</dbReference>
<organism evidence="11 12">
    <name type="scientific">Paraburkholderia phenazinium</name>
    <dbReference type="NCBI Taxonomy" id="60549"/>
    <lineage>
        <taxon>Bacteria</taxon>
        <taxon>Pseudomonadati</taxon>
        <taxon>Pseudomonadota</taxon>
        <taxon>Betaproteobacteria</taxon>
        <taxon>Burkholderiales</taxon>
        <taxon>Burkholderiaceae</taxon>
        <taxon>Paraburkholderia</taxon>
    </lineage>
</organism>
<dbReference type="Gene3D" id="3.30.1300.30">
    <property type="entry name" value="GSPII I/J protein-like"/>
    <property type="match status" value="1"/>
</dbReference>
<keyword evidence="5 9" id="KW-0997">Cell inner membrane</keyword>
<dbReference type="Pfam" id="PF07963">
    <property type="entry name" value="N_methyl"/>
    <property type="match status" value="1"/>
</dbReference>
<comment type="function">
    <text evidence="9">Component of the type II secretion system required for the energy-dependent secretion of extracellular factors such as proteases and toxins from the periplasm.</text>
</comment>
<comment type="similarity">
    <text evidence="2 9">Belongs to the GSP I family.</text>
</comment>
<dbReference type="PANTHER" id="PTHR38779">
    <property type="entry name" value="TYPE II SECRETION SYSTEM PROTEIN I-RELATED"/>
    <property type="match status" value="1"/>
</dbReference>
<comment type="subunit">
    <text evidence="9">Type II secretion is composed of four main components: the outer membrane complex, the inner membrane complex, the cytoplasmic secretion ATPase and the periplasm-spanning pseudopilus.</text>
</comment>
<evidence type="ECO:0000256" key="5">
    <source>
        <dbReference type="ARBA" id="ARBA00022519"/>
    </source>
</evidence>
<dbReference type="RefSeq" id="WP_074294408.1">
    <property type="nucleotide sequence ID" value="NZ_FSRU01000001.1"/>
</dbReference>
<evidence type="ECO:0000256" key="2">
    <source>
        <dbReference type="ARBA" id="ARBA00008358"/>
    </source>
</evidence>
<keyword evidence="6 9" id="KW-0812">Transmembrane</keyword>
<evidence type="ECO:0000256" key="9">
    <source>
        <dbReference type="RuleBase" id="RU368030"/>
    </source>
</evidence>
<dbReference type="AlphaFoldDB" id="A0A1N6GPS8"/>
<evidence type="ECO:0000256" key="6">
    <source>
        <dbReference type="ARBA" id="ARBA00022692"/>
    </source>
</evidence>
<dbReference type="PROSITE" id="PS00409">
    <property type="entry name" value="PROKAR_NTER_METHYL"/>
    <property type="match status" value="1"/>
</dbReference>
<evidence type="ECO:0000256" key="8">
    <source>
        <dbReference type="ARBA" id="ARBA00023136"/>
    </source>
</evidence>
<comment type="PTM">
    <text evidence="9">Cleaved by prepilin peptidase.</text>
</comment>
<dbReference type="InterPro" id="IPR012902">
    <property type="entry name" value="N_methyl_site"/>
</dbReference>
<sequence>MRNMWQRGERAGARGFTLIEVLIALAIVAIALGAVLRAIGALSTNVEMARSRLLAIWSADNVLSEISIGQQWPDPGQSTFSCPQGRYRFVCRQTVTQLSSPLIRQVEVRVYGYAASADVLADAATVIQNEIRR</sequence>
<dbReference type="GO" id="GO:0015627">
    <property type="term" value="C:type II protein secretion system complex"/>
    <property type="evidence" value="ECO:0007669"/>
    <property type="project" value="UniProtKB-UniRule"/>
</dbReference>
<feature type="domain" description="Type II secretion system protein GspI C-terminal" evidence="10">
    <location>
        <begin position="51"/>
        <end position="127"/>
    </location>
</feature>
<evidence type="ECO:0000256" key="7">
    <source>
        <dbReference type="ARBA" id="ARBA00022989"/>
    </source>
</evidence>
<feature type="transmembrane region" description="Helical" evidence="9">
    <location>
        <begin position="21"/>
        <end position="42"/>
    </location>
</feature>
<dbReference type="Pfam" id="PF02501">
    <property type="entry name" value="T2SSI"/>
    <property type="match status" value="1"/>
</dbReference>
<keyword evidence="12" id="KW-1185">Reference proteome</keyword>
<dbReference type="OrthoDB" id="5296572at2"/>
<dbReference type="PANTHER" id="PTHR38779:SF2">
    <property type="entry name" value="TYPE II SECRETION SYSTEM PROTEIN I-RELATED"/>
    <property type="match status" value="1"/>
</dbReference>
<keyword evidence="7 9" id="KW-1133">Transmembrane helix</keyword>
<proteinExistence type="inferred from homology"/>
<keyword evidence="8 9" id="KW-0472">Membrane</keyword>
<dbReference type="InterPro" id="IPR010052">
    <property type="entry name" value="T2SS_protein-GspI"/>
</dbReference>
<dbReference type="Proteomes" id="UP000185151">
    <property type="component" value="Unassembled WGS sequence"/>
</dbReference>
<dbReference type="NCBIfam" id="TIGR02532">
    <property type="entry name" value="IV_pilin_GFxxxE"/>
    <property type="match status" value="1"/>
</dbReference>
<evidence type="ECO:0000256" key="3">
    <source>
        <dbReference type="ARBA" id="ARBA00022475"/>
    </source>
</evidence>
<dbReference type="SUPFAM" id="SSF54523">
    <property type="entry name" value="Pili subunits"/>
    <property type="match status" value="2"/>
</dbReference>
<evidence type="ECO:0000259" key="10">
    <source>
        <dbReference type="Pfam" id="PF02501"/>
    </source>
</evidence>
<evidence type="ECO:0000256" key="4">
    <source>
        <dbReference type="ARBA" id="ARBA00022481"/>
    </source>
</evidence>
<evidence type="ECO:0000313" key="12">
    <source>
        <dbReference type="Proteomes" id="UP000185151"/>
    </source>
</evidence>
<dbReference type="EMBL" id="FSRU01000001">
    <property type="protein sequence ID" value="SIO09551.1"/>
    <property type="molecule type" value="Genomic_DNA"/>
</dbReference>
<dbReference type="InterPro" id="IPR003413">
    <property type="entry name" value="T2SS_GspI_C"/>
</dbReference>
<evidence type="ECO:0000313" key="11">
    <source>
        <dbReference type="EMBL" id="SIO09551.1"/>
    </source>
</evidence>
<dbReference type="GO" id="GO:0015628">
    <property type="term" value="P:protein secretion by the type II secretion system"/>
    <property type="evidence" value="ECO:0007669"/>
    <property type="project" value="UniProtKB-UniRule"/>
</dbReference>
<dbReference type="GO" id="GO:0005886">
    <property type="term" value="C:plasma membrane"/>
    <property type="evidence" value="ECO:0007669"/>
    <property type="project" value="UniProtKB-SubCell"/>
</dbReference>
<keyword evidence="3" id="KW-1003">Cell membrane</keyword>